<comment type="caution">
    <text evidence="2">The sequence shown here is derived from an EMBL/GenBank/DDBJ whole genome shotgun (WGS) entry which is preliminary data.</text>
</comment>
<dbReference type="Proteomes" id="UP000033434">
    <property type="component" value="Unassembled WGS sequence"/>
</dbReference>
<dbReference type="EMBL" id="AUXW01000138">
    <property type="protein sequence ID" value="KKE84195.1"/>
    <property type="molecule type" value="Genomic_DNA"/>
</dbReference>
<dbReference type="PATRIC" id="fig|1129367.4.peg.1750"/>
<evidence type="ECO:0000313" key="2">
    <source>
        <dbReference type="EMBL" id="KKE84195.1"/>
    </source>
</evidence>
<evidence type="ECO:0000313" key="3">
    <source>
        <dbReference type="Proteomes" id="UP000033434"/>
    </source>
</evidence>
<dbReference type="InterPro" id="IPR053802">
    <property type="entry name" value="DUF6950"/>
</dbReference>
<evidence type="ECO:0000259" key="1">
    <source>
        <dbReference type="Pfam" id="PF22262"/>
    </source>
</evidence>
<name>A0A0F6ADC9_9GAMM</name>
<dbReference type="AlphaFoldDB" id="A0A0F6ADC9"/>
<proteinExistence type="predicted"/>
<organism evidence="2 3">
    <name type="scientific">Pseudoalteromonas luteoviolacea S4054</name>
    <dbReference type="NCBI Taxonomy" id="1129367"/>
    <lineage>
        <taxon>Bacteria</taxon>
        <taxon>Pseudomonadati</taxon>
        <taxon>Pseudomonadota</taxon>
        <taxon>Gammaproteobacteria</taxon>
        <taxon>Alteromonadales</taxon>
        <taxon>Pseudoalteromonadaceae</taxon>
        <taxon>Pseudoalteromonas</taxon>
    </lineage>
</organism>
<gene>
    <name evidence="2" type="ORF">N479_09865</name>
</gene>
<protein>
    <recommendedName>
        <fullName evidence="1">DUF6950 domain-containing protein</fullName>
    </recommendedName>
</protein>
<feature type="domain" description="DUF6950" evidence="1">
    <location>
        <begin position="13"/>
        <end position="135"/>
    </location>
</feature>
<sequence length="148" mass="16420">MAMHCPSYRPIILQRYLDSCENTPFAWGKFDCCLFVADWLLARNGVDVAQGFRGHYSTAIGAKRRLTRLGFNSIESVFKHHLKPIETSYAQRGDIALVEYEGELIGGIVGLGYVYCVTNIGLSALEMSAVSFCFSQELPKSTGEVRNG</sequence>
<reference evidence="2 3" key="1">
    <citation type="journal article" date="2015" name="BMC Genomics">
        <title>Genome mining reveals unlocked bioactive potential of marine Gram-negative bacteria.</title>
        <authorList>
            <person name="Machado H."/>
            <person name="Sonnenschein E.C."/>
            <person name="Melchiorsen J."/>
            <person name="Gram L."/>
        </authorList>
    </citation>
    <scope>NUCLEOTIDE SEQUENCE [LARGE SCALE GENOMIC DNA]</scope>
    <source>
        <strain evidence="2 3">S4054</strain>
    </source>
</reference>
<dbReference type="Pfam" id="PF22262">
    <property type="entry name" value="DUF6950"/>
    <property type="match status" value="1"/>
</dbReference>
<accession>A0A0F6ADC9</accession>